<dbReference type="Pfam" id="PF20663">
    <property type="entry name" value="COG4_N"/>
    <property type="match status" value="1"/>
</dbReference>
<dbReference type="EMBL" id="JAPDFW010000113">
    <property type="protein sequence ID" value="KAJ5068791.1"/>
    <property type="molecule type" value="Genomic_DNA"/>
</dbReference>
<dbReference type="InterPro" id="IPR048680">
    <property type="entry name" value="COG4_N"/>
</dbReference>
<dbReference type="InterPro" id="IPR048684">
    <property type="entry name" value="COG4_C"/>
</dbReference>
<keyword evidence="12" id="KW-1185">Reference proteome</keyword>
<organism evidence="11 12">
    <name type="scientific">Anaeramoeba ignava</name>
    <name type="common">Anaerobic marine amoeba</name>
    <dbReference type="NCBI Taxonomy" id="1746090"/>
    <lineage>
        <taxon>Eukaryota</taxon>
        <taxon>Metamonada</taxon>
        <taxon>Anaeramoebidae</taxon>
        <taxon>Anaeramoeba</taxon>
    </lineage>
</organism>
<evidence type="ECO:0000256" key="4">
    <source>
        <dbReference type="ARBA" id="ARBA00022448"/>
    </source>
</evidence>
<dbReference type="InterPro" id="IPR048682">
    <property type="entry name" value="COG4"/>
</dbReference>
<keyword evidence="6" id="KW-0333">Golgi apparatus</keyword>
<dbReference type="PANTHER" id="PTHR24016">
    <property type="entry name" value="CONSERVED OLIGOMERIC GOLGI COMPLEX SUBUNIT 4"/>
    <property type="match status" value="1"/>
</dbReference>
<accession>A0A9Q0L9X2</accession>
<dbReference type="Pfam" id="PF20662">
    <property type="entry name" value="COG4_C"/>
    <property type="match status" value="1"/>
</dbReference>
<evidence type="ECO:0000313" key="12">
    <source>
        <dbReference type="Proteomes" id="UP001149090"/>
    </source>
</evidence>
<reference evidence="11" key="1">
    <citation type="submission" date="2022-10" db="EMBL/GenBank/DDBJ databases">
        <title>Novel sulphate-reducing endosymbionts in the free-living metamonad Anaeramoeba.</title>
        <authorList>
            <person name="Jerlstrom-Hultqvist J."/>
            <person name="Cepicka I."/>
            <person name="Gallot-Lavallee L."/>
            <person name="Salas-Leiva D."/>
            <person name="Curtis B.A."/>
            <person name="Zahonova K."/>
            <person name="Pipaliya S."/>
            <person name="Dacks J."/>
            <person name="Roger A.J."/>
        </authorList>
    </citation>
    <scope>NUCLEOTIDE SEQUENCE</scope>
    <source>
        <strain evidence="11">BMAN</strain>
    </source>
</reference>
<dbReference type="Proteomes" id="UP001149090">
    <property type="component" value="Unassembled WGS sequence"/>
</dbReference>
<dbReference type="OrthoDB" id="47059at2759"/>
<dbReference type="PANTHER" id="PTHR24016:SF0">
    <property type="entry name" value="CONSERVED OLIGOMERIC GOLGI COMPLEX SUBUNIT 4"/>
    <property type="match status" value="1"/>
</dbReference>
<gene>
    <name evidence="11" type="ORF">M0811_12212</name>
</gene>
<evidence type="ECO:0000256" key="3">
    <source>
        <dbReference type="ARBA" id="ARBA00020975"/>
    </source>
</evidence>
<dbReference type="Pfam" id="PF08318">
    <property type="entry name" value="COG4_m"/>
    <property type="match status" value="1"/>
</dbReference>
<dbReference type="AlphaFoldDB" id="A0A9Q0L9X2"/>
<protein>
    <recommendedName>
        <fullName evidence="3">Conserved oligomeric Golgi complex subunit 4</fullName>
    </recommendedName>
    <alternativeName>
        <fullName evidence="8">Component of oligomeric Golgi complex 4</fullName>
    </alternativeName>
</protein>
<feature type="domain" description="COG4 transport protein middle alpha-helical bundle" evidence="10">
    <location>
        <begin position="157"/>
        <end position="530"/>
    </location>
</feature>
<comment type="subcellular location">
    <subcellularLocation>
        <location evidence="1">Golgi apparatus membrane</location>
        <topology evidence="1">Peripheral membrane protein</topology>
    </subcellularLocation>
</comment>
<evidence type="ECO:0000256" key="6">
    <source>
        <dbReference type="ARBA" id="ARBA00023034"/>
    </source>
</evidence>
<proteinExistence type="inferred from homology"/>
<keyword evidence="7" id="KW-0472">Membrane</keyword>
<evidence type="ECO:0000256" key="7">
    <source>
        <dbReference type="ARBA" id="ARBA00023136"/>
    </source>
</evidence>
<evidence type="ECO:0000313" key="11">
    <source>
        <dbReference type="EMBL" id="KAJ5068791.1"/>
    </source>
</evidence>
<dbReference type="Gene3D" id="1.10.287.1060">
    <property type="entry name" value="ESAT-6-like"/>
    <property type="match status" value="1"/>
</dbReference>
<dbReference type="GO" id="GO:0000139">
    <property type="term" value="C:Golgi membrane"/>
    <property type="evidence" value="ECO:0007669"/>
    <property type="project" value="UniProtKB-SubCell"/>
</dbReference>
<sequence length="843" mass="97877">MDSSEIFNKLFQLQEIEKNIDKEIKISINNNKKQNNIKIQEVQNFEFKINQIQKTSETIIETLSNTCSVAENIFSQIRMIDLAQDRLQQVRKKTQDIVDLKSCTIGMEDSIQANNYESAAKYYQRFLEIDQSIVEESVRNSFVKNGENLRVKIIGNLEEIIEKSNDLPSNQVEKKIKMVIEGVKFFPQIGLYKEGISRLSNYIRACIGVFSNSQYIKILKTFQKYVENNSNKDLPTLYNPKNQSNQDDQENIQETIKNQNSQNIQDIFNTNHISSTIELFEYSASIIARFTQNIDSLFGAGASLETIRHIQAQTHIQAIKIVDNYLQFRKLQSTIDFMKEHKFSKPANELNILLNEISVILKHSEMFESFLKKHAKQKYKLAAENQDVWKWLDSLIKKDVNFQQPFFSHLNENENENENDENKNENKNNNNLIDGLPQNNEMENLTQKLIDYYIRLEESFMVDSLQKAFDAEEVCTNGLMTTLVDDVFFVIKKCITRAITTTNPFCACAILNHSNTYLNIVVNFIVERKQIETSKSRNDFIRFLDENTRFSNVNPRSFSSFDHISFPANSQNTSAKISRKNPQIFPTEISSGNSSPNISDSNTKSISNYHLLNNLDGIINYTNKLYEEILPICQKLFSENFYKMVSSCMTSLHESAQDFLKLLQQGLKRIFVSTQQRLKSAIDVLSSSNYNLTESEYSQLESSQPMVSKTIQILTDLINPLQKSLTEKNLEIVLQFMIEFIATYLQNLILKKQFSHLGALVFDKEIRIISSFLSDKLKRPVRDQFVRLFQISSILNLDHVNEISNYWDDQSGRVVWRLSPNEIRQFLNLRIDFDKKEILKLKL</sequence>
<evidence type="ECO:0000256" key="1">
    <source>
        <dbReference type="ARBA" id="ARBA00004395"/>
    </source>
</evidence>
<feature type="region of interest" description="Disordered" evidence="9">
    <location>
        <begin position="412"/>
        <end position="437"/>
    </location>
</feature>
<comment type="similarity">
    <text evidence="2">Belongs to the COG4 family.</text>
</comment>
<evidence type="ECO:0000259" key="10">
    <source>
        <dbReference type="SMART" id="SM00762"/>
    </source>
</evidence>
<name>A0A9Q0L9X2_ANAIG</name>
<evidence type="ECO:0000256" key="5">
    <source>
        <dbReference type="ARBA" id="ARBA00022927"/>
    </source>
</evidence>
<dbReference type="OMA" id="YGAMALE"/>
<evidence type="ECO:0000256" key="2">
    <source>
        <dbReference type="ARBA" id="ARBA00009215"/>
    </source>
</evidence>
<dbReference type="Gene3D" id="1.20.58.1970">
    <property type="match status" value="1"/>
</dbReference>
<evidence type="ECO:0000256" key="8">
    <source>
        <dbReference type="ARBA" id="ARBA00031340"/>
    </source>
</evidence>
<dbReference type="SMART" id="SM00762">
    <property type="entry name" value="Cog4"/>
    <property type="match status" value="1"/>
</dbReference>
<dbReference type="GO" id="GO:0015031">
    <property type="term" value="P:protein transport"/>
    <property type="evidence" value="ECO:0007669"/>
    <property type="project" value="UniProtKB-KW"/>
</dbReference>
<dbReference type="InterPro" id="IPR013167">
    <property type="entry name" value="COG4_M"/>
</dbReference>
<keyword evidence="5" id="KW-0653">Protein transport</keyword>
<evidence type="ECO:0000256" key="9">
    <source>
        <dbReference type="SAM" id="MobiDB-lite"/>
    </source>
</evidence>
<keyword evidence="4" id="KW-0813">Transport</keyword>
<comment type="caution">
    <text evidence="11">The sequence shown here is derived from an EMBL/GenBank/DDBJ whole genome shotgun (WGS) entry which is preliminary data.</text>
</comment>